<dbReference type="OrthoDB" id="256753at2"/>
<gene>
    <name evidence="2" type="ORF">Poly59_11710</name>
</gene>
<organism evidence="2 3">
    <name type="scientific">Rubripirellula reticaptiva</name>
    <dbReference type="NCBI Taxonomy" id="2528013"/>
    <lineage>
        <taxon>Bacteria</taxon>
        <taxon>Pseudomonadati</taxon>
        <taxon>Planctomycetota</taxon>
        <taxon>Planctomycetia</taxon>
        <taxon>Pirellulales</taxon>
        <taxon>Pirellulaceae</taxon>
        <taxon>Rubripirellula</taxon>
    </lineage>
</organism>
<sequence length="337" mass="37826">MKTGSCRCGNRIFFNNTLCLSCRATVGRCVPCGALTSFTARNDSSACDACGTAAFPCRNQRYRVCHSFITAPNELCRWCKFTKVIPSLNRPNSVARWAAMESAKRRLLVQLDQLGLPPFIDKLIETHPLAFEFREDSVDMNGQQQKVTTGHESGLVTINLAEADSVHRERLRVQLGEPQRTLIGHMRHEVGHYIDWAWASRIARDEYQRLFGEPNSVDYGQAMCRHYEQGPPADWSTRHVSAYATMHPWEDFAETVNVYLDIMAIATTANEIGGRSLDLSPTADPSQLVAGVLEIVVEVSEYNFDLGLAPLLPEKLHTAVLEKLAYVHCLRRNITID</sequence>
<dbReference type="AlphaFoldDB" id="A0A5C6FCB5"/>
<proteinExistence type="predicted"/>
<dbReference type="Proteomes" id="UP000317977">
    <property type="component" value="Unassembled WGS sequence"/>
</dbReference>
<evidence type="ECO:0000313" key="3">
    <source>
        <dbReference type="Proteomes" id="UP000317977"/>
    </source>
</evidence>
<evidence type="ECO:0000313" key="2">
    <source>
        <dbReference type="EMBL" id="TWU58260.1"/>
    </source>
</evidence>
<dbReference type="Pfam" id="PF15887">
    <property type="entry name" value="Peptidase_Mx"/>
    <property type="match status" value="1"/>
</dbReference>
<dbReference type="InterPro" id="IPR031321">
    <property type="entry name" value="UCP012641"/>
</dbReference>
<feature type="domain" description="Zinc-ribbon" evidence="1">
    <location>
        <begin position="6"/>
        <end position="89"/>
    </location>
</feature>
<dbReference type="Gene3D" id="3.40.390.70">
    <property type="match status" value="1"/>
</dbReference>
<reference evidence="2 3" key="1">
    <citation type="submission" date="2019-02" db="EMBL/GenBank/DDBJ databases">
        <title>Deep-cultivation of Planctomycetes and their phenomic and genomic characterization uncovers novel biology.</title>
        <authorList>
            <person name="Wiegand S."/>
            <person name="Jogler M."/>
            <person name="Boedeker C."/>
            <person name="Pinto D."/>
            <person name="Vollmers J."/>
            <person name="Rivas-Marin E."/>
            <person name="Kohn T."/>
            <person name="Peeters S.H."/>
            <person name="Heuer A."/>
            <person name="Rast P."/>
            <person name="Oberbeckmann S."/>
            <person name="Bunk B."/>
            <person name="Jeske O."/>
            <person name="Meyerdierks A."/>
            <person name="Storesund J.E."/>
            <person name="Kallscheuer N."/>
            <person name="Luecker S."/>
            <person name="Lage O.M."/>
            <person name="Pohl T."/>
            <person name="Merkel B.J."/>
            <person name="Hornburger P."/>
            <person name="Mueller R.-W."/>
            <person name="Bruemmer F."/>
            <person name="Labrenz M."/>
            <person name="Spormann A.M."/>
            <person name="Op Den Camp H."/>
            <person name="Overmann J."/>
            <person name="Amann R."/>
            <person name="Jetten M.S.M."/>
            <person name="Mascher T."/>
            <person name="Medema M.H."/>
            <person name="Devos D.P."/>
            <person name="Kaster A.-K."/>
            <person name="Ovreas L."/>
            <person name="Rohde M."/>
            <person name="Galperin M.Y."/>
            <person name="Jogler C."/>
        </authorList>
    </citation>
    <scope>NUCLEOTIDE SEQUENCE [LARGE SCALE GENOMIC DNA]</scope>
    <source>
        <strain evidence="2 3">Poly59</strain>
    </source>
</reference>
<evidence type="ECO:0000259" key="1">
    <source>
        <dbReference type="Pfam" id="PF10005"/>
    </source>
</evidence>
<dbReference type="EMBL" id="SJPX01000001">
    <property type="protein sequence ID" value="TWU58260.1"/>
    <property type="molecule type" value="Genomic_DNA"/>
</dbReference>
<protein>
    <recommendedName>
        <fullName evidence="1">Zinc-ribbon domain-containing protein</fullName>
    </recommendedName>
</protein>
<comment type="caution">
    <text evidence="2">The sequence shown here is derived from an EMBL/GenBank/DDBJ whole genome shotgun (WGS) entry which is preliminary data.</text>
</comment>
<keyword evidence="3" id="KW-1185">Reference proteome</keyword>
<dbReference type="InterPro" id="IPR011201">
    <property type="entry name" value="Zinc-ribbon_6_bact"/>
</dbReference>
<name>A0A5C6FCB5_9BACT</name>
<accession>A0A5C6FCB5</accession>
<dbReference type="Pfam" id="PF10005">
    <property type="entry name" value="Zn_ribbon_DZR_6"/>
    <property type="match status" value="1"/>
</dbReference>
<dbReference type="RefSeq" id="WP_146533028.1">
    <property type="nucleotide sequence ID" value="NZ_SJPX01000001.1"/>
</dbReference>